<dbReference type="EMBL" id="ARYJ01000003">
    <property type="protein sequence ID" value="KCZ89534.1"/>
    <property type="molecule type" value="Genomic_DNA"/>
</dbReference>
<evidence type="ECO:0000313" key="5">
    <source>
        <dbReference type="Proteomes" id="UP000024816"/>
    </source>
</evidence>
<evidence type="ECO:0000313" key="4">
    <source>
        <dbReference type="EMBL" id="KCZ89534.1"/>
    </source>
</evidence>
<dbReference type="InterPro" id="IPR001969">
    <property type="entry name" value="Aspartic_peptidase_AS"/>
</dbReference>
<dbReference type="Gene3D" id="2.40.70.10">
    <property type="entry name" value="Acid Proteases"/>
    <property type="match status" value="2"/>
</dbReference>
<dbReference type="GO" id="GO:0006508">
    <property type="term" value="P:proteolysis"/>
    <property type="evidence" value="ECO:0007669"/>
    <property type="project" value="InterPro"/>
</dbReference>
<keyword evidence="2" id="KW-0732">Signal</keyword>
<dbReference type="InterPro" id="IPR021109">
    <property type="entry name" value="Peptidase_aspartic_dom_sf"/>
</dbReference>
<dbReference type="PATRIC" id="fig|1280952.3.peg.942"/>
<organism evidence="4 5">
    <name type="scientific">Hyphomonas jannaschiana VP2</name>
    <dbReference type="NCBI Taxonomy" id="1280952"/>
    <lineage>
        <taxon>Bacteria</taxon>
        <taxon>Pseudomonadati</taxon>
        <taxon>Pseudomonadota</taxon>
        <taxon>Alphaproteobacteria</taxon>
        <taxon>Hyphomonadales</taxon>
        <taxon>Hyphomonadaceae</taxon>
        <taxon>Hyphomonas</taxon>
    </lineage>
</organism>
<gene>
    <name evidence="4" type="ORF">HJA_04762</name>
</gene>
<dbReference type="SUPFAM" id="SSF50630">
    <property type="entry name" value="Acid proteases"/>
    <property type="match status" value="1"/>
</dbReference>
<dbReference type="InterPro" id="IPR034122">
    <property type="entry name" value="Retropepsin-like_bacterial"/>
</dbReference>
<reference evidence="4 5" key="1">
    <citation type="journal article" date="2014" name="Antonie Van Leeuwenhoek">
        <title>Hyphomonas beringensis sp. nov. and Hyphomonas chukchiensis sp. nov., isolated from surface seawater of the Bering Sea and Chukchi Sea.</title>
        <authorList>
            <person name="Li C."/>
            <person name="Lai Q."/>
            <person name="Li G."/>
            <person name="Dong C."/>
            <person name="Wang J."/>
            <person name="Liao Y."/>
            <person name="Shao Z."/>
        </authorList>
    </citation>
    <scope>NUCLEOTIDE SEQUENCE [LARGE SCALE GENOMIC DNA]</scope>
    <source>
        <strain evidence="4 5">VP2</strain>
    </source>
</reference>
<accession>A0A059FG01</accession>
<feature type="chain" id="PRO_5001578047" description="Peptidase A2 domain-containing protein" evidence="2">
    <location>
        <begin position="26"/>
        <end position="319"/>
    </location>
</feature>
<dbReference type="STRING" id="1280952.HJA_04762"/>
<dbReference type="Proteomes" id="UP000024816">
    <property type="component" value="Unassembled WGS sequence"/>
</dbReference>
<dbReference type="RefSeq" id="WP_035579038.1">
    <property type="nucleotide sequence ID" value="NZ_ARYJ01000003.1"/>
</dbReference>
<feature type="domain" description="Peptidase A2" evidence="3">
    <location>
        <begin position="189"/>
        <end position="277"/>
    </location>
</feature>
<protein>
    <recommendedName>
        <fullName evidence="3">Peptidase A2 domain-containing protein</fullName>
    </recommendedName>
</protein>
<dbReference type="CDD" id="cd05483">
    <property type="entry name" value="retropepsin_like_bacteria"/>
    <property type="match status" value="1"/>
</dbReference>
<dbReference type="AlphaFoldDB" id="A0A059FG01"/>
<evidence type="ECO:0000259" key="3">
    <source>
        <dbReference type="PROSITE" id="PS50175"/>
    </source>
</evidence>
<keyword evidence="5" id="KW-1185">Reference proteome</keyword>
<evidence type="ECO:0000256" key="1">
    <source>
        <dbReference type="ARBA" id="ARBA00022801"/>
    </source>
</evidence>
<keyword evidence="1" id="KW-0378">Hydrolase</keyword>
<dbReference type="PROSITE" id="PS00141">
    <property type="entry name" value="ASP_PROTEASE"/>
    <property type="match status" value="1"/>
</dbReference>
<feature type="signal peptide" evidence="2">
    <location>
        <begin position="1"/>
        <end position="25"/>
    </location>
</feature>
<proteinExistence type="predicted"/>
<sequence>MASGWHVKGALLILLALTGSLPALASERQVIPFEVNEYDHMVVRLEVNGNDKATGVIDTAATFPMINRRTARLAQLPDLEENPPMINVLGLTGQEIYPIVELDTLQIGNVMKRGVQAALNVDLNVTGAQNVLPANAFEGDVIDFDFENLRVMVYDGRPDRSSRLVPSSLKYDDENGLIFVDVRINGRKGRALVDTGSSVTFINSRFAESSHTKANEEKTKMLQGATGGDQSLRIASVRMLAIGDYRVSGIDVLVSDPPLFEYLGLEEEPAMVLGLDLLSSFRLQIDRRRNRVVLSMPDSGRYSSGVNLNARDTRIPDYR</sequence>
<name>A0A059FG01_9PROT</name>
<evidence type="ECO:0000256" key="2">
    <source>
        <dbReference type="SAM" id="SignalP"/>
    </source>
</evidence>
<comment type="caution">
    <text evidence="4">The sequence shown here is derived from an EMBL/GenBank/DDBJ whole genome shotgun (WGS) entry which is preliminary data.</text>
</comment>
<dbReference type="Pfam" id="PF13650">
    <property type="entry name" value="Asp_protease_2"/>
    <property type="match status" value="2"/>
</dbReference>
<dbReference type="PROSITE" id="PS50175">
    <property type="entry name" value="ASP_PROT_RETROV"/>
    <property type="match status" value="1"/>
</dbReference>
<dbReference type="GO" id="GO:0004190">
    <property type="term" value="F:aspartic-type endopeptidase activity"/>
    <property type="evidence" value="ECO:0007669"/>
    <property type="project" value="InterPro"/>
</dbReference>
<dbReference type="eggNOG" id="COG3577">
    <property type="taxonomic scope" value="Bacteria"/>
</dbReference>
<dbReference type="InterPro" id="IPR001995">
    <property type="entry name" value="Peptidase_A2_cat"/>
</dbReference>